<name>A0A972SJC9_9BURK</name>
<dbReference type="AlphaFoldDB" id="A0A972SJC9"/>
<reference evidence="3 4" key="1">
    <citation type="submission" date="2019-11" db="EMBL/GenBank/DDBJ databases">
        <title>Metabolism of dissolved organic matter in forest soils.</title>
        <authorList>
            <person name="Cyle K.T."/>
            <person name="Wilhelm R.C."/>
            <person name="Martinez C.E."/>
        </authorList>
    </citation>
    <scope>NUCLEOTIDE SEQUENCE [LARGE SCALE GENOMIC DNA]</scope>
    <source>
        <strain evidence="3 4">5N</strain>
    </source>
</reference>
<gene>
    <name evidence="3" type="ORF">GNZ13_25850</name>
</gene>
<feature type="chain" id="PRO_5037961227" description="Tli3-like domain-containing protein" evidence="1">
    <location>
        <begin position="21"/>
        <end position="236"/>
    </location>
</feature>
<dbReference type="InterPro" id="IPR057562">
    <property type="entry name" value="Tli3-like_dom"/>
</dbReference>
<dbReference type="EMBL" id="WOEZ01000140">
    <property type="protein sequence ID" value="NPT57898.1"/>
    <property type="molecule type" value="Genomic_DNA"/>
</dbReference>
<sequence length="236" mass="26402">MVVRKLIALALSATVIGCAAQQPYSFTLSDFMSAKSLPCDSPPQVIYRIDDHRFVTLEHYRDCNHGETFYNDKKKNIRQRIGIGYFENFQRKIINADLSGNNIVLPLAFPQRLVCGDRGCTVVLFYSTDGGENFHSIVYMPHSFRPFEDSKKYTVTATKDALYVSEGLGETTDRTATTRYPLLPGLVYFAKEKLPDGMHIDFDAKAPTGLHTPSGQDHITCDVSIKPTNPDAPLTQ</sequence>
<evidence type="ECO:0000313" key="3">
    <source>
        <dbReference type="EMBL" id="NPT57898.1"/>
    </source>
</evidence>
<proteinExistence type="predicted"/>
<comment type="caution">
    <text evidence="3">The sequence shown here is derived from an EMBL/GenBank/DDBJ whole genome shotgun (WGS) entry which is preliminary data.</text>
</comment>
<evidence type="ECO:0000259" key="2">
    <source>
        <dbReference type="Pfam" id="PF24316"/>
    </source>
</evidence>
<evidence type="ECO:0000256" key="1">
    <source>
        <dbReference type="SAM" id="SignalP"/>
    </source>
</evidence>
<feature type="domain" description="Tli3-like" evidence="2">
    <location>
        <begin position="40"/>
        <end position="165"/>
    </location>
</feature>
<dbReference type="PROSITE" id="PS51257">
    <property type="entry name" value="PROKAR_LIPOPROTEIN"/>
    <property type="match status" value="1"/>
</dbReference>
<dbReference type="Pfam" id="PF24316">
    <property type="entry name" value="Tli3"/>
    <property type="match status" value="1"/>
</dbReference>
<keyword evidence="4" id="KW-1185">Reference proteome</keyword>
<organism evidence="3 4">
    <name type="scientific">Paraburkholderia elongata</name>
    <dbReference type="NCBI Taxonomy" id="2675747"/>
    <lineage>
        <taxon>Bacteria</taxon>
        <taxon>Pseudomonadati</taxon>
        <taxon>Pseudomonadota</taxon>
        <taxon>Betaproteobacteria</taxon>
        <taxon>Burkholderiales</taxon>
        <taxon>Burkholderiaceae</taxon>
        <taxon>Paraburkholderia</taxon>
    </lineage>
</organism>
<dbReference type="Proteomes" id="UP000655523">
    <property type="component" value="Unassembled WGS sequence"/>
</dbReference>
<protein>
    <recommendedName>
        <fullName evidence="2">Tli3-like domain-containing protein</fullName>
    </recommendedName>
</protein>
<accession>A0A972SJC9</accession>
<feature type="signal peptide" evidence="1">
    <location>
        <begin position="1"/>
        <end position="20"/>
    </location>
</feature>
<keyword evidence="1" id="KW-0732">Signal</keyword>
<evidence type="ECO:0000313" key="4">
    <source>
        <dbReference type="Proteomes" id="UP000655523"/>
    </source>
</evidence>